<feature type="region of interest" description="Disordered" evidence="1">
    <location>
        <begin position="57"/>
        <end position="77"/>
    </location>
</feature>
<dbReference type="AlphaFoldDB" id="A0A6J4QEP7"/>
<feature type="signal peptide" evidence="2">
    <location>
        <begin position="1"/>
        <end position="22"/>
    </location>
</feature>
<feature type="non-terminal residue" evidence="3">
    <location>
        <position position="77"/>
    </location>
</feature>
<accession>A0A6J4QEP7</accession>
<name>A0A6J4QEP7_9BACT</name>
<proteinExistence type="predicted"/>
<organism evidence="3">
    <name type="scientific">uncultured Phycisphaerae bacterium</name>
    <dbReference type="NCBI Taxonomy" id="904963"/>
    <lineage>
        <taxon>Bacteria</taxon>
        <taxon>Pseudomonadati</taxon>
        <taxon>Planctomycetota</taxon>
        <taxon>Phycisphaerae</taxon>
        <taxon>environmental samples</taxon>
    </lineage>
</organism>
<evidence type="ECO:0000256" key="1">
    <source>
        <dbReference type="SAM" id="MobiDB-lite"/>
    </source>
</evidence>
<dbReference type="PROSITE" id="PS51257">
    <property type="entry name" value="PROKAR_LIPOPROTEIN"/>
    <property type="match status" value="1"/>
</dbReference>
<reference evidence="3" key="1">
    <citation type="submission" date="2020-02" db="EMBL/GenBank/DDBJ databases">
        <authorList>
            <person name="Meier V. D."/>
        </authorList>
    </citation>
    <scope>NUCLEOTIDE SEQUENCE</scope>
    <source>
        <strain evidence="3">AVDCRST_MAG64</strain>
    </source>
</reference>
<gene>
    <name evidence="3" type="ORF">AVDCRST_MAG64-4156</name>
</gene>
<evidence type="ECO:0000256" key="2">
    <source>
        <dbReference type="SAM" id="SignalP"/>
    </source>
</evidence>
<evidence type="ECO:0000313" key="3">
    <source>
        <dbReference type="EMBL" id="CAA9440864.1"/>
    </source>
</evidence>
<dbReference type="EMBL" id="CADCUQ010000965">
    <property type="protein sequence ID" value="CAA9440864.1"/>
    <property type="molecule type" value="Genomic_DNA"/>
</dbReference>
<protein>
    <submittedName>
        <fullName evidence="3">Uncharacterized protein</fullName>
    </submittedName>
</protein>
<sequence length="77" mass="7716">MTRVRPASALLLLVTLATGATGCLMASKDAPAFADPSDLGEGETGYAGATIDFMTERSRSEGAVTSGAVAAESPARP</sequence>
<feature type="chain" id="PRO_5026896514" evidence="2">
    <location>
        <begin position="23"/>
        <end position="77"/>
    </location>
</feature>
<keyword evidence="2" id="KW-0732">Signal</keyword>